<keyword evidence="2" id="KW-0378">Hydrolase</keyword>
<dbReference type="Pfam" id="PF00561">
    <property type="entry name" value="Abhydrolase_1"/>
    <property type="match status" value="1"/>
</dbReference>
<keyword evidence="3" id="KW-1185">Reference proteome</keyword>
<dbReference type="Proteomes" id="UP000324611">
    <property type="component" value="Unassembled WGS sequence"/>
</dbReference>
<dbReference type="RefSeq" id="WP_149836658.1">
    <property type="nucleotide sequence ID" value="NZ_VUOC01000001.1"/>
</dbReference>
<evidence type="ECO:0000313" key="2">
    <source>
        <dbReference type="EMBL" id="KAA2245268.1"/>
    </source>
</evidence>
<reference evidence="2 3" key="2">
    <citation type="submission" date="2019-09" db="EMBL/GenBank/DDBJ databases">
        <authorList>
            <person name="Jin C."/>
        </authorList>
    </citation>
    <scope>NUCLEOTIDE SEQUENCE [LARGE SCALE GENOMIC DNA]</scope>
    <source>
        <strain evidence="2 3">BN140078</strain>
    </source>
</reference>
<dbReference type="EMBL" id="VUOC01000001">
    <property type="protein sequence ID" value="KAA2245268.1"/>
    <property type="molecule type" value="Genomic_DNA"/>
</dbReference>
<proteinExistence type="predicted"/>
<comment type="caution">
    <text evidence="2">The sequence shown here is derived from an EMBL/GenBank/DDBJ whole genome shotgun (WGS) entry which is preliminary data.</text>
</comment>
<feature type="domain" description="AB hydrolase-1" evidence="1">
    <location>
        <begin position="3"/>
        <end position="209"/>
    </location>
</feature>
<dbReference type="InterPro" id="IPR000073">
    <property type="entry name" value="AB_hydrolase_1"/>
</dbReference>
<dbReference type="InterPro" id="IPR050228">
    <property type="entry name" value="Carboxylesterase_BioH"/>
</dbReference>
<sequence>MHPILLLHGALGTKAQLDTTGSILAKHYKVHTLNFSGHGDAPAAEADLSIPLLAKDVLHYLESHGLPAVPIFGYSMGGYVAMYLARHYPLRVSRVITLGTKYHWDAATAAKEVKMLDAAVIEQKVPAFAKALQERHAPADWKQVLRSTAALMQELGRQPLLKPTDYAEISTPTLLMLGDRDQMVSLQETVDVYKAQPDGRLAVLPNTPHPIEKVDAALVATLIQRFMNE</sequence>
<gene>
    <name evidence="2" type="ORF">F0L74_04710</name>
</gene>
<reference evidence="2 3" key="1">
    <citation type="submission" date="2019-09" db="EMBL/GenBank/DDBJ databases">
        <title>Chitinophaga ginsengihumi sp. nov., isolated from soil of ginseng rhizosphere.</title>
        <authorList>
            <person name="Lee J."/>
        </authorList>
    </citation>
    <scope>NUCLEOTIDE SEQUENCE [LARGE SCALE GENOMIC DNA]</scope>
    <source>
        <strain evidence="2 3">BN140078</strain>
    </source>
</reference>
<evidence type="ECO:0000259" key="1">
    <source>
        <dbReference type="Pfam" id="PF00561"/>
    </source>
</evidence>
<accession>A0A5B2W311</accession>
<dbReference type="PANTHER" id="PTHR43194:SF2">
    <property type="entry name" value="PEROXISOMAL MEMBRANE PROTEIN LPX1"/>
    <property type="match status" value="1"/>
</dbReference>
<dbReference type="Gene3D" id="3.40.50.1820">
    <property type="entry name" value="alpha/beta hydrolase"/>
    <property type="match status" value="1"/>
</dbReference>
<protein>
    <submittedName>
        <fullName evidence="2">Alpha/beta hydrolase</fullName>
    </submittedName>
</protein>
<name>A0A5B2W311_9BACT</name>
<dbReference type="AlphaFoldDB" id="A0A5B2W311"/>
<evidence type="ECO:0000313" key="3">
    <source>
        <dbReference type="Proteomes" id="UP000324611"/>
    </source>
</evidence>
<dbReference type="PANTHER" id="PTHR43194">
    <property type="entry name" value="HYDROLASE ALPHA/BETA FOLD FAMILY"/>
    <property type="match status" value="1"/>
</dbReference>
<organism evidence="2 3">
    <name type="scientific">Chitinophaga agrisoli</name>
    <dbReference type="NCBI Taxonomy" id="2607653"/>
    <lineage>
        <taxon>Bacteria</taxon>
        <taxon>Pseudomonadati</taxon>
        <taxon>Bacteroidota</taxon>
        <taxon>Chitinophagia</taxon>
        <taxon>Chitinophagales</taxon>
        <taxon>Chitinophagaceae</taxon>
        <taxon>Chitinophaga</taxon>
    </lineage>
</organism>
<dbReference type="GO" id="GO:0016787">
    <property type="term" value="F:hydrolase activity"/>
    <property type="evidence" value="ECO:0007669"/>
    <property type="project" value="UniProtKB-KW"/>
</dbReference>
<dbReference type="InterPro" id="IPR029058">
    <property type="entry name" value="AB_hydrolase_fold"/>
</dbReference>
<dbReference type="SUPFAM" id="SSF53474">
    <property type="entry name" value="alpha/beta-Hydrolases"/>
    <property type="match status" value="1"/>
</dbReference>